<protein>
    <submittedName>
        <fullName evidence="2">Uncharacterized protein</fullName>
    </submittedName>
</protein>
<organism evidence="2">
    <name type="scientific">Cyprideis torosa</name>
    <dbReference type="NCBI Taxonomy" id="163714"/>
    <lineage>
        <taxon>Eukaryota</taxon>
        <taxon>Metazoa</taxon>
        <taxon>Ecdysozoa</taxon>
        <taxon>Arthropoda</taxon>
        <taxon>Crustacea</taxon>
        <taxon>Oligostraca</taxon>
        <taxon>Ostracoda</taxon>
        <taxon>Podocopa</taxon>
        <taxon>Podocopida</taxon>
        <taxon>Cytherocopina</taxon>
        <taxon>Cytheroidea</taxon>
        <taxon>Cytherideidae</taxon>
        <taxon>Cyprideis</taxon>
    </lineage>
</organism>
<dbReference type="InterPro" id="IPR001107">
    <property type="entry name" value="Band_7"/>
</dbReference>
<dbReference type="SUPFAM" id="SSF117892">
    <property type="entry name" value="Band 7/SPFH domain"/>
    <property type="match status" value="1"/>
</dbReference>
<dbReference type="AlphaFoldDB" id="A0A7R8ZU93"/>
<dbReference type="InterPro" id="IPR043202">
    <property type="entry name" value="Band-7_stomatin-like"/>
</dbReference>
<dbReference type="GO" id="GO:0005886">
    <property type="term" value="C:plasma membrane"/>
    <property type="evidence" value="ECO:0007669"/>
    <property type="project" value="InterPro"/>
</dbReference>
<dbReference type="EMBL" id="OB685986">
    <property type="protein sequence ID" value="CAD7237232.1"/>
    <property type="molecule type" value="Genomic_DNA"/>
</dbReference>
<reference evidence="2" key="1">
    <citation type="submission" date="2020-11" db="EMBL/GenBank/DDBJ databases">
        <authorList>
            <person name="Tran Van P."/>
        </authorList>
    </citation>
    <scope>NUCLEOTIDE SEQUENCE</scope>
</reference>
<evidence type="ECO:0000256" key="1">
    <source>
        <dbReference type="ARBA" id="ARBA00008164"/>
    </source>
</evidence>
<dbReference type="PANTHER" id="PTHR10264">
    <property type="entry name" value="BAND 7 PROTEIN-RELATED"/>
    <property type="match status" value="1"/>
</dbReference>
<evidence type="ECO:0000313" key="2">
    <source>
        <dbReference type="EMBL" id="CAD7237232.1"/>
    </source>
</evidence>
<dbReference type="Pfam" id="PF01145">
    <property type="entry name" value="Band_7"/>
    <property type="match status" value="1"/>
</dbReference>
<dbReference type="InterPro" id="IPR001972">
    <property type="entry name" value="Stomatin_HflK_fam"/>
</dbReference>
<dbReference type="Gene3D" id="3.30.479.30">
    <property type="entry name" value="Band 7 domain"/>
    <property type="match status" value="1"/>
</dbReference>
<feature type="non-terminal residue" evidence="2">
    <location>
        <position position="94"/>
    </location>
</feature>
<dbReference type="Gene3D" id="6.10.250.2090">
    <property type="match status" value="1"/>
</dbReference>
<dbReference type="PANTHER" id="PTHR10264:SF19">
    <property type="entry name" value="AT06885P-RELATED"/>
    <property type="match status" value="1"/>
</dbReference>
<accession>A0A7R8ZU93</accession>
<dbReference type="PRINTS" id="PR00721">
    <property type="entry name" value="STOMATIN"/>
</dbReference>
<proteinExistence type="inferred from homology"/>
<dbReference type="InterPro" id="IPR036013">
    <property type="entry name" value="Band_7/SPFH_dom_sf"/>
</dbReference>
<dbReference type="OrthoDB" id="2105077at2759"/>
<gene>
    <name evidence="2" type="ORF">CTOB1V02_LOCUS15047</name>
</gene>
<name>A0A7R8ZU93_9CRUS</name>
<sequence length="94" mass="10508">MLSKRDQLNADVQALLDNQAEGWGIKIANVEIKHVDIDPSMIRAIAKQAEAERERRAKIINAEGELQAAQQLDEAATILAKRPETMQLRYLGTL</sequence>
<comment type="similarity">
    <text evidence="1">Belongs to the band 7/mec-2 family.</text>
</comment>